<reference evidence="1" key="1">
    <citation type="submission" date="2011-10" db="EMBL/GenBank/DDBJ databases">
        <title>Provirophages and transpovirons: unique mobilome of giant viruses.</title>
        <authorList>
            <person name="Desnues C."/>
            <person name="LaScola B."/>
            <person name="Yutin N."/>
            <person name="Fournous G."/>
            <person name="Koonin E."/>
            <person name="Raoult D."/>
        </authorList>
    </citation>
    <scope>NUCLEOTIDE SEQUENCE</scope>
    <source>
        <strain evidence="1">Mv13-mv</strain>
    </source>
</reference>
<protein>
    <submittedName>
        <fullName evidence="1">Uncharacterized protein</fullName>
    </submittedName>
</protein>
<evidence type="ECO:0000313" key="1">
    <source>
        <dbReference type="EMBL" id="AEX63203.1"/>
    </source>
</evidence>
<gene>
    <name evidence="1" type="ORF">mv_R1001</name>
</gene>
<sequence length="122" mass="14671">MPYYLFYYIEYGTTNHIVCRAKNKKKLYDFLIKNLEKFIKIFELMICTDCPLLKNLHSIKSIELDSDHFSEKIKKLLKQDLKKINPDDFFNNLYGTDDSYKIENMTEIGFKKLEKGEFYNID</sequence>
<name>H2EFD8_9VIRU</name>
<accession>H2EFD8</accession>
<dbReference type="EMBL" id="JN885999">
    <property type="protein sequence ID" value="AEX63203.1"/>
    <property type="molecule type" value="Genomic_DNA"/>
</dbReference>
<organism evidence="1">
    <name type="scientific">Moumouvirus sp. 'Monve'</name>
    <dbReference type="NCBI Taxonomy" id="1128131"/>
    <lineage>
        <taxon>Viruses</taxon>
        <taxon>Varidnaviria</taxon>
        <taxon>Bamfordvirae</taxon>
        <taxon>Nucleocytoviricota</taxon>
        <taxon>Megaviricetes</taxon>
        <taxon>Imitervirales</taxon>
        <taxon>Mimiviridae</taxon>
        <taxon>Megamimivirinae</taxon>
        <taxon>Moumouvirus</taxon>
    </lineage>
</organism>
<proteinExistence type="predicted"/>